<sequence length="57" mass="5783">MVDITSLTPRATLSQAAMPAHAAPTTMATKIVIVSEATVGRVKLLATTAPASAPSTY</sequence>
<name>A0A6J7TIF7_9ZZZZ</name>
<evidence type="ECO:0000313" key="1">
    <source>
        <dbReference type="EMBL" id="CAB5053141.1"/>
    </source>
</evidence>
<protein>
    <submittedName>
        <fullName evidence="1">Unannotated protein</fullName>
    </submittedName>
</protein>
<dbReference type="EMBL" id="CAFBQG010000156">
    <property type="protein sequence ID" value="CAB5053141.1"/>
    <property type="molecule type" value="Genomic_DNA"/>
</dbReference>
<proteinExistence type="predicted"/>
<gene>
    <name evidence="1" type="ORF">UFOPK4301_01117</name>
</gene>
<reference evidence="1" key="1">
    <citation type="submission" date="2020-05" db="EMBL/GenBank/DDBJ databases">
        <authorList>
            <person name="Chiriac C."/>
            <person name="Salcher M."/>
            <person name="Ghai R."/>
            <person name="Kavagutti S V."/>
        </authorList>
    </citation>
    <scope>NUCLEOTIDE SEQUENCE</scope>
</reference>
<organism evidence="1">
    <name type="scientific">freshwater metagenome</name>
    <dbReference type="NCBI Taxonomy" id="449393"/>
    <lineage>
        <taxon>unclassified sequences</taxon>
        <taxon>metagenomes</taxon>
        <taxon>ecological metagenomes</taxon>
    </lineage>
</organism>
<dbReference type="AlphaFoldDB" id="A0A6J7TIF7"/>
<accession>A0A6J7TIF7</accession>